<dbReference type="InterPro" id="IPR000719">
    <property type="entry name" value="Prot_kinase_dom"/>
</dbReference>
<evidence type="ECO:0000256" key="9">
    <source>
        <dbReference type="ARBA" id="ARBA00047899"/>
    </source>
</evidence>
<keyword evidence="5" id="KW-0808">Transferase</keyword>
<comment type="catalytic activity">
    <reaction evidence="10">
        <text>L-seryl-[protein] + ATP = O-phospho-L-seryl-[protein] + ADP + H(+)</text>
        <dbReference type="Rhea" id="RHEA:17989"/>
        <dbReference type="Rhea" id="RHEA-COMP:9863"/>
        <dbReference type="Rhea" id="RHEA-COMP:11604"/>
        <dbReference type="ChEBI" id="CHEBI:15378"/>
        <dbReference type="ChEBI" id="CHEBI:29999"/>
        <dbReference type="ChEBI" id="CHEBI:30616"/>
        <dbReference type="ChEBI" id="CHEBI:83421"/>
        <dbReference type="ChEBI" id="CHEBI:456216"/>
        <dbReference type="EC" id="2.7.11.1"/>
    </reaction>
</comment>
<reference evidence="12 13" key="1">
    <citation type="submission" date="2019-09" db="EMBL/GenBank/DDBJ databases">
        <title>Bird 10,000 Genomes (B10K) Project - Family phase.</title>
        <authorList>
            <person name="Zhang G."/>
        </authorList>
    </citation>
    <scope>NUCLEOTIDE SEQUENCE [LARGE SCALE GENOMIC DNA]</scope>
    <source>
        <strain evidence="12">B10K-CU-031-20</strain>
    </source>
</reference>
<proteinExistence type="inferred from homology"/>
<keyword evidence="7 12" id="KW-0418">Kinase</keyword>
<comment type="similarity">
    <text evidence="2">Belongs to the protein kinase superfamily. CAMK Ser/Thr protein kinase family. PIM subfamily.</text>
</comment>
<dbReference type="AlphaFoldDB" id="A0A7K8QKN9"/>
<gene>
    <name evidence="12" type="primary">Pim1_0</name>
    <name evidence="12" type="ORF">SMICAP_R04570</name>
</gene>
<dbReference type="GO" id="GO:0005524">
    <property type="term" value="F:ATP binding"/>
    <property type="evidence" value="ECO:0007669"/>
    <property type="project" value="UniProtKB-KW"/>
</dbReference>
<dbReference type="PANTHER" id="PTHR22984:SF25">
    <property type="entry name" value="PROTEIN KINASE DOMAIN-CONTAINING PROTEIN"/>
    <property type="match status" value="1"/>
</dbReference>
<feature type="domain" description="Protein kinase" evidence="11">
    <location>
        <begin position="1"/>
        <end position="93"/>
    </location>
</feature>
<protein>
    <recommendedName>
        <fullName evidence="3">non-specific serine/threonine protein kinase</fullName>
        <ecNumber evidence="3">2.7.11.1</ecNumber>
    </recommendedName>
</protein>
<dbReference type="Gene3D" id="1.10.510.10">
    <property type="entry name" value="Transferase(Phosphotransferase) domain 1"/>
    <property type="match status" value="1"/>
</dbReference>
<evidence type="ECO:0000256" key="8">
    <source>
        <dbReference type="ARBA" id="ARBA00022840"/>
    </source>
</evidence>
<dbReference type="InterPro" id="IPR011009">
    <property type="entry name" value="Kinase-like_dom_sf"/>
</dbReference>
<keyword evidence="8" id="KW-0067">ATP-binding</keyword>
<dbReference type="EC" id="2.7.11.1" evidence="3"/>
<dbReference type="SUPFAM" id="SSF56112">
    <property type="entry name" value="Protein kinase-like (PK-like)"/>
    <property type="match status" value="1"/>
</dbReference>
<sequence length="93" mass="10304">LTEKVVRGLFHQALQAVQHCSSCGILHCDTESENIILDLGTGEAKLISFGCGTFLKDTVYTQFSGTLVFSSPEWMLFHCYHGHLAMIWSLGIL</sequence>
<dbReference type="Pfam" id="PF00069">
    <property type="entry name" value="Pkinase"/>
    <property type="match status" value="1"/>
</dbReference>
<accession>A0A7K8QKN9</accession>
<evidence type="ECO:0000313" key="12">
    <source>
        <dbReference type="EMBL" id="NXF05534.1"/>
    </source>
</evidence>
<dbReference type="PANTHER" id="PTHR22984">
    <property type="entry name" value="SERINE/THREONINE-PROTEIN KINASE PIM"/>
    <property type="match status" value="1"/>
</dbReference>
<comment type="subcellular location">
    <subcellularLocation>
        <location evidence="1">Host cell</location>
    </subcellularLocation>
</comment>
<comment type="caution">
    <text evidence="12">The sequence shown here is derived from an EMBL/GenBank/DDBJ whole genome shotgun (WGS) entry which is preliminary data.</text>
</comment>
<dbReference type="Proteomes" id="UP000567624">
    <property type="component" value="Unassembled WGS sequence"/>
</dbReference>
<evidence type="ECO:0000256" key="10">
    <source>
        <dbReference type="ARBA" id="ARBA00048679"/>
    </source>
</evidence>
<evidence type="ECO:0000256" key="1">
    <source>
        <dbReference type="ARBA" id="ARBA00004340"/>
    </source>
</evidence>
<dbReference type="GO" id="GO:0004674">
    <property type="term" value="F:protein serine/threonine kinase activity"/>
    <property type="evidence" value="ECO:0007669"/>
    <property type="project" value="UniProtKB-KW"/>
</dbReference>
<evidence type="ECO:0000256" key="7">
    <source>
        <dbReference type="ARBA" id="ARBA00022777"/>
    </source>
</evidence>
<dbReference type="EMBL" id="VWYW01000110">
    <property type="protein sequence ID" value="NXF05534.1"/>
    <property type="molecule type" value="Genomic_DNA"/>
</dbReference>
<evidence type="ECO:0000259" key="11">
    <source>
        <dbReference type="PROSITE" id="PS50011"/>
    </source>
</evidence>
<dbReference type="GO" id="GO:0005737">
    <property type="term" value="C:cytoplasm"/>
    <property type="evidence" value="ECO:0007669"/>
    <property type="project" value="TreeGrafter"/>
</dbReference>
<dbReference type="GO" id="GO:0043657">
    <property type="term" value="C:host cell"/>
    <property type="evidence" value="ECO:0007669"/>
    <property type="project" value="UniProtKB-SubCell"/>
</dbReference>
<evidence type="ECO:0000256" key="3">
    <source>
        <dbReference type="ARBA" id="ARBA00012513"/>
    </source>
</evidence>
<organism evidence="12 13">
    <name type="scientific">Smithornis capensis</name>
    <dbReference type="NCBI Taxonomy" id="363769"/>
    <lineage>
        <taxon>Eukaryota</taxon>
        <taxon>Metazoa</taxon>
        <taxon>Chordata</taxon>
        <taxon>Craniata</taxon>
        <taxon>Vertebrata</taxon>
        <taxon>Euteleostomi</taxon>
        <taxon>Archelosauria</taxon>
        <taxon>Archosauria</taxon>
        <taxon>Dinosauria</taxon>
        <taxon>Saurischia</taxon>
        <taxon>Theropoda</taxon>
        <taxon>Coelurosauria</taxon>
        <taxon>Aves</taxon>
        <taxon>Neognathae</taxon>
        <taxon>Neoaves</taxon>
        <taxon>Telluraves</taxon>
        <taxon>Australaves</taxon>
        <taxon>Passeriformes</taxon>
        <taxon>Eurylaimidae</taxon>
        <taxon>Smithornis</taxon>
    </lineage>
</organism>
<dbReference type="InterPro" id="IPR051138">
    <property type="entry name" value="PIM_Ser/Thr_kinase"/>
</dbReference>
<feature type="non-terminal residue" evidence="12">
    <location>
        <position position="93"/>
    </location>
</feature>
<name>A0A7K8QKN9_9PASS</name>
<evidence type="ECO:0000256" key="5">
    <source>
        <dbReference type="ARBA" id="ARBA00022679"/>
    </source>
</evidence>
<keyword evidence="6" id="KW-0547">Nucleotide-binding</keyword>
<evidence type="ECO:0000313" key="13">
    <source>
        <dbReference type="Proteomes" id="UP000567624"/>
    </source>
</evidence>
<evidence type="ECO:0000256" key="2">
    <source>
        <dbReference type="ARBA" id="ARBA00005505"/>
    </source>
</evidence>
<evidence type="ECO:0000256" key="4">
    <source>
        <dbReference type="ARBA" id="ARBA00022527"/>
    </source>
</evidence>
<keyword evidence="13" id="KW-1185">Reference proteome</keyword>
<evidence type="ECO:0000256" key="6">
    <source>
        <dbReference type="ARBA" id="ARBA00022741"/>
    </source>
</evidence>
<keyword evidence="4" id="KW-0723">Serine/threonine-protein kinase</keyword>
<feature type="non-terminal residue" evidence="12">
    <location>
        <position position="1"/>
    </location>
</feature>
<dbReference type="PROSITE" id="PS50011">
    <property type="entry name" value="PROTEIN_KINASE_DOM"/>
    <property type="match status" value="1"/>
</dbReference>
<comment type="catalytic activity">
    <reaction evidence="9">
        <text>L-threonyl-[protein] + ATP = O-phospho-L-threonyl-[protein] + ADP + H(+)</text>
        <dbReference type="Rhea" id="RHEA:46608"/>
        <dbReference type="Rhea" id="RHEA-COMP:11060"/>
        <dbReference type="Rhea" id="RHEA-COMP:11605"/>
        <dbReference type="ChEBI" id="CHEBI:15378"/>
        <dbReference type="ChEBI" id="CHEBI:30013"/>
        <dbReference type="ChEBI" id="CHEBI:30616"/>
        <dbReference type="ChEBI" id="CHEBI:61977"/>
        <dbReference type="ChEBI" id="CHEBI:456216"/>
        <dbReference type="EC" id="2.7.11.1"/>
    </reaction>
</comment>